<dbReference type="HOGENOM" id="CLU_973193_0_0_1"/>
<keyword evidence="15" id="KW-1185">Reference proteome</keyword>
<dbReference type="CDD" id="cd00923">
    <property type="entry name" value="Cyt_c_Oxidase_Va"/>
    <property type="match status" value="1"/>
</dbReference>
<keyword evidence="6 13" id="KW-0999">Mitochondrion inner membrane</keyword>
<gene>
    <name evidence="14" type="ORF">PV07_05237</name>
</gene>
<keyword evidence="4 13" id="KW-0349">Heme</keyword>
<dbReference type="OrthoDB" id="5778907at2759"/>
<evidence type="ECO:0000256" key="13">
    <source>
        <dbReference type="RuleBase" id="RU368103"/>
    </source>
</evidence>
<dbReference type="GeneID" id="27344431"/>
<sequence length="286" mass="31977">MVNATRVEADLCVLGTRPYYYADGHFGLPTKLQANQKPVIYNTHPVTNITGSIPASPTYLAWLTSVISTTQKLCDYSVWAGKSQVTEEPQSTFAQLGLSIWSTFSHSTTLHHLPVLNLVDCTMASLAMFRLTARPATSAFLRPCTRSFRRAPAVVQSISARSPFSSSANQRSAGHEDETFEEFSARYEKEFDAVQDVFELQRNLNNAFAYDLVPSPGVVTAALKAARRVNDFPTAVRIFEGIKAKVENTQQYEEYLEELKPLREELGINLKEDLYPENSDSPYHNP</sequence>
<evidence type="ECO:0000256" key="9">
    <source>
        <dbReference type="ARBA" id="ARBA00023128"/>
    </source>
</evidence>
<comment type="similarity">
    <text evidence="3 13">Belongs to the cytochrome c oxidase subunit 5A family.</text>
</comment>
<evidence type="ECO:0000256" key="4">
    <source>
        <dbReference type="ARBA" id="ARBA00022617"/>
    </source>
</evidence>
<dbReference type="GO" id="GO:0046872">
    <property type="term" value="F:metal ion binding"/>
    <property type="evidence" value="ECO:0007669"/>
    <property type="project" value="UniProtKB-UniRule"/>
</dbReference>
<evidence type="ECO:0000256" key="10">
    <source>
        <dbReference type="ARBA" id="ARBA00023136"/>
    </source>
</evidence>
<dbReference type="AlphaFoldDB" id="A0A0D2AVX8"/>
<name>A0A0D2AVX8_9EURO</name>
<evidence type="ECO:0000256" key="6">
    <source>
        <dbReference type="ARBA" id="ARBA00022792"/>
    </source>
</evidence>
<reference evidence="14 15" key="1">
    <citation type="submission" date="2015-01" db="EMBL/GenBank/DDBJ databases">
        <title>The Genome Sequence of Cladophialophora immunda CBS83496.</title>
        <authorList>
            <consortium name="The Broad Institute Genomics Platform"/>
            <person name="Cuomo C."/>
            <person name="de Hoog S."/>
            <person name="Gorbushina A."/>
            <person name="Stielow B."/>
            <person name="Teixiera M."/>
            <person name="Abouelleil A."/>
            <person name="Chapman S.B."/>
            <person name="Priest M."/>
            <person name="Young S.K."/>
            <person name="Wortman J."/>
            <person name="Nusbaum C."/>
            <person name="Birren B."/>
        </authorList>
    </citation>
    <scope>NUCLEOTIDE SEQUENCE [LARGE SCALE GENOMIC DNA]</scope>
    <source>
        <strain evidence="14 15">CBS 83496</strain>
    </source>
</reference>
<accession>A0A0D2AVX8</accession>
<dbReference type="RefSeq" id="XP_016249638.1">
    <property type="nucleotide sequence ID" value="XM_016392119.1"/>
</dbReference>
<keyword evidence="5 13" id="KW-0479">Metal-binding</keyword>
<dbReference type="UniPathway" id="UPA00705"/>
<proteinExistence type="inferred from homology"/>
<dbReference type="Gene3D" id="1.25.40.40">
    <property type="entry name" value="Cytochrome c oxidase, subunit Va/VI"/>
    <property type="match status" value="1"/>
</dbReference>
<dbReference type="PANTHER" id="PTHR14200:SF11">
    <property type="entry name" value="CYTOCHROME C OXIDASE SUBUNIT 5A, MITOCHONDRIAL"/>
    <property type="match status" value="1"/>
</dbReference>
<dbReference type="EMBL" id="KN847042">
    <property type="protein sequence ID" value="KIW29422.1"/>
    <property type="molecule type" value="Genomic_DNA"/>
</dbReference>
<evidence type="ECO:0000256" key="1">
    <source>
        <dbReference type="ARBA" id="ARBA00004443"/>
    </source>
</evidence>
<dbReference type="PANTHER" id="PTHR14200">
    <property type="entry name" value="CYTOCHROME C OXIDASE POLYPEPTIDE"/>
    <property type="match status" value="1"/>
</dbReference>
<evidence type="ECO:0000256" key="5">
    <source>
        <dbReference type="ARBA" id="ARBA00022723"/>
    </source>
</evidence>
<evidence type="ECO:0000313" key="15">
    <source>
        <dbReference type="Proteomes" id="UP000054466"/>
    </source>
</evidence>
<dbReference type="Pfam" id="PF02284">
    <property type="entry name" value="COX5A"/>
    <property type="match status" value="1"/>
</dbReference>
<evidence type="ECO:0000256" key="2">
    <source>
        <dbReference type="ARBA" id="ARBA00004673"/>
    </source>
</evidence>
<evidence type="ECO:0000256" key="3">
    <source>
        <dbReference type="ARBA" id="ARBA00007972"/>
    </source>
</evidence>
<evidence type="ECO:0000256" key="11">
    <source>
        <dbReference type="ARBA" id="ARBA00070174"/>
    </source>
</evidence>
<keyword evidence="7 13" id="KW-0809">Transit peptide</keyword>
<keyword evidence="9 13" id="KW-0496">Mitochondrion</keyword>
<evidence type="ECO:0000256" key="8">
    <source>
        <dbReference type="ARBA" id="ARBA00023004"/>
    </source>
</evidence>
<dbReference type="InterPro" id="IPR003204">
    <property type="entry name" value="Cyt_c_oxidase_su5A/6"/>
</dbReference>
<organism evidence="14 15">
    <name type="scientific">Cladophialophora immunda</name>
    <dbReference type="NCBI Taxonomy" id="569365"/>
    <lineage>
        <taxon>Eukaryota</taxon>
        <taxon>Fungi</taxon>
        <taxon>Dikarya</taxon>
        <taxon>Ascomycota</taxon>
        <taxon>Pezizomycotina</taxon>
        <taxon>Eurotiomycetes</taxon>
        <taxon>Chaetothyriomycetidae</taxon>
        <taxon>Chaetothyriales</taxon>
        <taxon>Herpotrichiellaceae</taxon>
        <taxon>Cladophialophora</taxon>
    </lineage>
</organism>
<dbReference type="FunFam" id="1.25.40.40:FF:000001">
    <property type="entry name" value="Cytochrome c oxidase subunit VI"/>
    <property type="match status" value="1"/>
</dbReference>
<comment type="subcellular location">
    <subcellularLocation>
        <location evidence="1 13">Mitochondrion inner membrane</location>
        <topology evidence="1 13">Peripheral membrane protein</topology>
        <orientation evidence="1 13">Matrix side</orientation>
    </subcellularLocation>
</comment>
<evidence type="ECO:0000313" key="14">
    <source>
        <dbReference type="EMBL" id="KIW29422.1"/>
    </source>
</evidence>
<dbReference type="VEuPathDB" id="FungiDB:PV07_05237"/>
<protein>
    <recommendedName>
        <fullName evidence="11 13">Cytochrome c oxidase subunit 6, mitochondrial</fullName>
    </recommendedName>
    <alternativeName>
        <fullName evidence="12 13">Cytochrome c oxidase polypeptide VI</fullName>
    </alternativeName>
</protein>
<dbReference type="STRING" id="569365.A0A0D2AVX8"/>
<keyword evidence="8 13" id="KW-0408">Iron</keyword>
<comment type="function">
    <text evidence="13">Component of the cytochrome c oxidase, the last enzyme in the mitochondrial electron transport chain which drives oxidative phosphorylation. The respiratory chain contains 3 multisubunit complexes succinate dehydrogenase (complex II, CII), ubiquinol-cytochrome c oxidoreductase (cytochrome b-c1 complex, complex III, CIII) and cytochrome c oxidase (complex IV, CIV), that cooperate to transfer electrons derived from NADH and succinate to molecular oxygen, creating an electrochemical gradient over the inner membrane that drives transmembrane transport and the ATP synthase. Cytochrome c oxidase is the component of the respiratory chain that catalyzes the reduction of oxygen to water. Electrons originating from reduced cytochrome c in the intermembrane space (IMS) are transferred via the dinuclear copper A center (CU(A)) of subunit 2 and heme A of subunit 1 to the active site in subunit 1, a binuclear center (BNC) formed by heme A3 and copper B (CU(B)). The BNC reduces molecular oxygen to 2 water molecules using 4 electrons from cytochrome c in the IMS and 4 protons from the mitochondrial matrix.</text>
</comment>
<dbReference type="InterPro" id="IPR036545">
    <property type="entry name" value="Cyt_c_oxidase_su5A/6_sf"/>
</dbReference>
<comment type="pathway">
    <text evidence="2 13">Energy metabolism; oxidative phosphorylation.</text>
</comment>
<dbReference type="GO" id="GO:0005743">
    <property type="term" value="C:mitochondrial inner membrane"/>
    <property type="evidence" value="ECO:0007669"/>
    <property type="project" value="UniProtKB-SubCell"/>
</dbReference>
<dbReference type="GO" id="GO:0006123">
    <property type="term" value="P:mitochondrial electron transport, cytochrome c to oxygen"/>
    <property type="evidence" value="ECO:0007669"/>
    <property type="project" value="UniProtKB-UniRule"/>
</dbReference>
<dbReference type="Proteomes" id="UP000054466">
    <property type="component" value="Unassembled WGS sequence"/>
</dbReference>
<keyword evidence="10 13" id="KW-0472">Membrane</keyword>
<dbReference type="SUPFAM" id="SSF48479">
    <property type="entry name" value="Cytochrome c oxidase subunit E"/>
    <property type="match status" value="1"/>
</dbReference>
<evidence type="ECO:0000256" key="12">
    <source>
        <dbReference type="ARBA" id="ARBA00082700"/>
    </source>
</evidence>
<dbReference type="GO" id="GO:0045277">
    <property type="term" value="C:respiratory chain complex IV"/>
    <property type="evidence" value="ECO:0007669"/>
    <property type="project" value="UniProtKB-UniRule"/>
</dbReference>
<evidence type="ECO:0000256" key="7">
    <source>
        <dbReference type="ARBA" id="ARBA00022946"/>
    </source>
</evidence>
<comment type="subunit">
    <text evidence="13">Component of the cytochrome c oxidase (complex IV, CIV), a multisubunit enzyme composed of a catalytic core of 3 subunits and several supernumerary subunits.</text>
</comment>